<proteinExistence type="predicted"/>
<accession>A0ACB6QAK6</accession>
<dbReference type="Proteomes" id="UP000799755">
    <property type="component" value="Unassembled WGS sequence"/>
</dbReference>
<evidence type="ECO:0000313" key="1">
    <source>
        <dbReference type="EMBL" id="KAF2463613.1"/>
    </source>
</evidence>
<reference evidence="1" key="1">
    <citation type="journal article" date="2020" name="Stud. Mycol.">
        <title>101 Dothideomycetes genomes: a test case for predicting lifestyles and emergence of pathogens.</title>
        <authorList>
            <person name="Haridas S."/>
            <person name="Albert R."/>
            <person name="Binder M."/>
            <person name="Bloem J."/>
            <person name="Labutti K."/>
            <person name="Salamov A."/>
            <person name="Andreopoulos B."/>
            <person name="Baker S."/>
            <person name="Barry K."/>
            <person name="Bills G."/>
            <person name="Bluhm B."/>
            <person name="Cannon C."/>
            <person name="Castanera R."/>
            <person name="Culley D."/>
            <person name="Daum C."/>
            <person name="Ezra D."/>
            <person name="Gonzalez J."/>
            <person name="Henrissat B."/>
            <person name="Kuo A."/>
            <person name="Liang C."/>
            <person name="Lipzen A."/>
            <person name="Lutzoni F."/>
            <person name="Magnuson J."/>
            <person name="Mondo S."/>
            <person name="Nolan M."/>
            <person name="Ohm R."/>
            <person name="Pangilinan J."/>
            <person name="Park H.-J."/>
            <person name="Ramirez L."/>
            <person name="Alfaro M."/>
            <person name="Sun H."/>
            <person name="Tritt A."/>
            <person name="Yoshinaga Y."/>
            <person name="Zwiers L.-H."/>
            <person name="Turgeon B."/>
            <person name="Goodwin S."/>
            <person name="Spatafora J."/>
            <person name="Crous P."/>
            <person name="Grigoriev I."/>
        </authorList>
    </citation>
    <scope>NUCLEOTIDE SEQUENCE</scope>
    <source>
        <strain evidence="1">ATCC 200398</strain>
    </source>
</reference>
<name>A0ACB6QAK6_9PLEO</name>
<sequence>MPLSKKLDRTLRAEEDDSDDEEYYEVTDRSSPSVIDTGEGGEIASTDSEDEEPDGVEEDLADNSKGDQIRDQLSKVSFGALARAQDALAKQQPDSRKRKRGDQTTESQQQKLQALRERLRVLKEEKLRKGAQLAKRPKTPGHARPADSVEDEARSDSNSSGSDEALRGRSSKHAPAVQSSKRAVTRRRHIIDVKKPVYRDPRFDKLAGPAPDENSLKKRYSFLEDYKASEMEELRAMIKKTKNEADKEKLKRKLLSMETQKKAQERKENQQSIVREHKKKEKELIKQGKKPFYLKQSEQKKLALIDRFQNMKSKDRDKIIERRRKKATAKERKNMPDERRS</sequence>
<organism evidence="1 2">
    <name type="scientific">Lindgomyces ingoldianus</name>
    <dbReference type="NCBI Taxonomy" id="673940"/>
    <lineage>
        <taxon>Eukaryota</taxon>
        <taxon>Fungi</taxon>
        <taxon>Dikarya</taxon>
        <taxon>Ascomycota</taxon>
        <taxon>Pezizomycotina</taxon>
        <taxon>Dothideomycetes</taxon>
        <taxon>Pleosporomycetidae</taxon>
        <taxon>Pleosporales</taxon>
        <taxon>Lindgomycetaceae</taxon>
        <taxon>Lindgomyces</taxon>
    </lineage>
</organism>
<protein>
    <submittedName>
        <fullName evidence="1">DUF947-domain-containing protein</fullName>
    </submittedName>
</protein>
<gene>
    <name evidence="1" type="ORF">BDR25DRAFT_337754</name>
</gene>
<keyword evidence="2" id="KW-1185">Reference proteome</keyword>
<evidence type="ECO:0000313" key="2">
    <source>
        <dbReference type="Proteomes" id="UP000799755"/>
    </source>
</evidence>
<comment type="caution">
    <text evidence="1">The sequence shown here is derived from an EMBL/GenBank/DDBJ whole genome shotgun (WGS) entry which is preliminary data.</text>
</comment>
<dbReference type="EMBL" id="MU003548">
    <property type="protein sequence ID" value="KAF2463613.1"/>
    <property type="molecule type" value="Genomic_DNA"/>
</dbReference>